<dbReference type="PIRSF" id="PIRSF005457">
    <property type="entry name" value="Glx"/>
    <property type="match status" value="1"/>
</dbReference>
<evidence type="ECO:0000256" key="5">
    <source>
        <dbReference type="ARBA" id="ARBA00011917"/>
    </source>
</evidence>
<reference evidence="11 12" key="1">
    <citation type="submission" date="2016-10" db="EMBL/GenBank/DDBJ databases">
        <authorList>
            <person name="Cai Z."/>
        </authorList>
    </citation>
    <scope>NUCLEOTIDE SEQUENCE [LARGE SCALE GENOMIC DNA]</scope>
</reference>
<dbReference type="SMART" id="SM00849">
    <property type="entry name" value="Lactamase_B"/>
    <property type="match status" value="1"/>
</dbReference>
<dbReference type="HAMAP" id="MF_01374">
    <property type="entry name" value="Glyoxalase_2"/>
    <property type="match status" value="1"/>
</dbReference>
<keyword evidence="6" id="KW-0479">Metal-binding</keyword>
<comment type="catalytic activity">
    <reaction evidence="1">
        <text>an S-(2-hydroxyacyl)glutathione + H2O = a 2-hydroxy carboxylate + glutathione + H(+)</text>
        <dbReference type="Rhea" id="RHEA:21864"/>
        <dbReference type="ChEBI" id="CHEBI:15377"/>
        <dbReference type="ChEBI" id="CHEBI:15378"/>
        <dbReference type="ChEBI" id="CHEBI:57925"/>
        <dbReference type="ChEBI" id="CHEBI:58896"/>
        <dbReference type="ChEBI" id="CHEBI:71261"/>
        <dbReference type="EC" id="3.1.2.6"/>
    </reaction>
</comment>
<dbReference type="PANTHER" id="PTHR43705:SF1">
    <property type="entry name" value="HYDROXYACYLGLUTATHIONE HYDROLASE GLOB"/>
    <property type="match status" value="1"/>
</dbReference>
<dbReference type="Pfam" id="PF00753">
    <property type="entry name" value="Lactamase_B"/>
    <property type="match status" value="1"/>
</dbReference>
<dbReference type="CDD" id="cd07723">
    <property type="entry name" value="hydroxyacylglutathione_hydrolase_MBL-fold"/>
    <property type="match status" value="1"/>
</dbReference>
<evidence type="ECO:0000256" key="3">
    <source>
        <dbReference type="ARBA" id="ARBA00004963"/>
    </source>
</evidence>
<dbReference type="InterPro" id="IPR017782">
    <property type="entry name" value="Hydroxyacylglutathione_Hdrlase"/>
</dbReference>
<keyword evidence="7" id="KW-0378">Hydrolase</keyword>
<dbReference type="GO" id="GO:0004416">
    <property type="term" value="F:hydroxyacylglutathione hydrolase activity"/>
    <property type="evidence" value="ECO:0007669"/>
    <property type="project" value="UniProtKB-EC"/>
</dbReference>
<dbReference type="InterPro" id="IPR036866">
    <property type="entry name" value="RibonucZ/Hydroxyglut_hydro"/>
</dbReference>
<evidence type="ECO:0000256" key="4">
    <source>
        <dbReference type="ARBA" id="ARBA00006759"/>
    </source>
</evidence>
<feature type="domain" description="Metallo-beta-lactamase" evidence="10">
    <location>
        <begin position="59"/>
        <end position="218"/>
    </location>
</feature>
<proteinExistence type="inferred from homology"/>
<evidence type="ECO:0000256" key="7">
    <source>
        <dbReference type="ARBA" id="ARBA00022801"/>
    </source>
</evidence>
<evidence type="ECO:0000256" key="9">
    <source>
        <dbReference type="ARBA" id="ARBA00031044"/>
    </source>
</evidence>
<sequence>MQALSQSTAAQRLAVLYTQVRSNLQTRFPVLGSASRGQATLASPSTSSMEVVRVPALSDNYVWLLHEPKSGLTAVVDPAEAPPVNAALKERGWSLDFVINTHHHFDHTGGNLELKKQHQGLQIVGPRADAARIPGIDVQVGDGDSWQFGQLTARVFDTPGHTRGHITYWFPDAKALFPGDTLFSLGCGRLFEGDPPTMWASLSKLLPLPRDTLVYCAHEYTQSNARFAVHIDPNNDALAARKTAIDGARSKGEPTVPSLLGDEFDTNPFLRPGDSGIRASVGANDDTPDFEVFGRVRAAKDGFRG</sequence>
<comment type="pathway">
    <text evidence="3">Secondary metabolite metabolism; methylglyoxal degradation; (R)-lactate from methylglyoxal: step 2/2.</text>
</comment>
<evidence type="ECO:0000256" key="6">
    <source>
        <dbReference type="ARBA" id="ARBA00022723"/>
    </source>
</evidence>
<comment type="similarity">
    <text evidence="4">Belongs to the metallo-beta-lactamase superfamily. Glyoxalase II family.</text>
</comment>
<dbReference type="InterPro" id="IPR032282">
    <property type="entry name" value="HAGH_C"/>
</dbReference>
<keyword evidence="12" id="KW-1185">Reference proteome</keyword>
<name>A0A383V4A8_TETOB</name>
<comment type="cofactor">
    <cofactor evidence="2">
        <name>Zn(2+)</name>
        <dbReference type="ChEBI" id="CHEBI:29105"/>
    </cofactor>
</comment>
<dbReference type="InterPro" id="IPR001279">
    <property type="entry name" value="Metallo-B-lactamas"/>
</dbReference>
<dbReference type="NCBIfam" id="TIGR03413">
    <property type="entry name" value="GSH_gloB"/>
    <property type="match status" value="1"/>
</dbReference>
<accession>A0A383V4A8</accession>
<protein>
    <recommendedName>
        <fullName evidence="5">hydroxyacylglutathione hydrolase</fullName>
        <ecNumber evidence="5">3.1.2.6</ecNumber>
    </recommendedName>
    <alternativeName>
        <fullName evidence="9">Glyoxalase II</fullName>
    </alternativeName>
</protein>
<evidence type="ECO:0000256" key="2">
    <source>
        <dbReference type="ARBA" id="ARBA00001947"/>
    </source>
</evidence>
<dbReference type="InterPro" id="IPR050110">
    <property type="entry name" value="Glyoxalase_II_hydrolase"/>
</dbReference>
<dbReference type="Pfam" id="PF16123">
    <property type="entry name" value="HAGH_C"/>
    <property type="match status" value="1"/>
</dbReference>
<dbReference type="AlphaFoldDB" id="A0A383V4A8"/>
<dbReference type="GO" id="GO:0019243">
    <property type="term" value="P:methylglyoxal catabolic process to D-lactate via S-lactoyl-glutathione"/>
    <property type="evidence" value="ECO:0007669"/>
    <property type="project" value="InterPro"/>
</dbReference>
<dbReference type="SUPFAM" id="SSF56281">
    <property type="entry name" value="Metallo-hydrolase/oxidoreductase"/>
    <property type="match status" value="1"/>
</dbReference>
<organism evidence="11 12">
    <name type="scientific">Tetradesmus obliquus</name>
    <name type="common">Green alga</name>
    <name type="synonym">Acutodesmus obliquus</name>
    <dbReference type="NCBI Taxonomy" id="3088"/>
    <lineage>
        <taxon>Eukaryota</taxon>
        <taxon>Viridiplantae</taxon>
        <taxon>Chlorophyta</taxon>
        <taxon>core chlorophytes</taxon>
        <taxon>Chlorophyceae</taxon>
        <taxon>CS clade</taxon>
        <taxon>Sphaeropleales</taxon>
        <taxon>Scenedesmaceae</taxon>
        <taxon>Tetradesmus</taxon>
    </lineage>
</organism>
<dbReference type="GO" id="GO:0046872">
    <property type="term" value="F:metal ion binding"/>
    <property type="evidence" value="ECO:0007669"/>
    <property type="project" value="UniProtKB-KW"/>
</dbReference>
<dbReference type="EC" id="3.1.2.6" evidence="5"/>
<dbReference type="Proteomes" id="UP000256970">
    <property type="component" value="Unassembled WGS sequence"/>
</dbReference>
<dbReference type="PANTHER" id="PTHR43705">
    <property type="entry name" value="HYDROXYACYLGLUTATHIONE HYDROLASE"/>
    <property type="match status" value="1"/>
</dbReference>
<gene>
    <name evidence="11" type="ORF">BQ4739_LOCUS361</name>
</gene>
<keyword evidence="8" id="KW-0862">Zinc</keyword>
<dbReference type="InterPro" id="IPR035680">
    <property type="entry name" value="Clx_II_MBL"/>
</dbReference>
<dbReference type="Gene3D" id="3.60.15.10">
    <property type="entry name" value="Ribonuclease Z/Hydroxyacylglutathione hydrolase-like"/>
    <property type="match status" value="1"/>
</dbReference>
<evidence type="ECO:0000256" key="8">
    <source>
        <dbReference type="ARBA" id="ARBA00022833"/>
    </source>
</evidence>
<dbReference type="STRING" id="3088.A0A383V4A8"/>
<evidence type="ECO:0000313" key="11">
    <source>
        <dbReference type="EMBL" id="SZX59750.1"/>
    </source>
</evidence>
<evidence type="ECO:0000256" key="1">
    <source>
        <dbReference type="ARBA" id="ARBA00001623"/>
    </source>
</evidence>
<evidence type="ECO:0000313" key="12">
    <source>
        <dbReference type="Proteomes" id="UP000256970"/>
    </source>
</evidence>
<evidence type="ECO:0000259" key="10">
    <source>
        <dbReference type="SMART" id="SM00849"/>
    </source>
</evidence>
<dbReference type="EMBL" id="FNXT01000025">
    <property type="protein sequence ID" value="SZX59750.1"/>
    <property type="molecule type" value="Genomic_DNA"/>
</dbReference>